<dbReference type="Gene3D" id="3.40.1190.20">
    <property type="match status" value="1"/>
</dbReference>
<evidence type="ECO:0000256" key="2">
    <source>
        <dbReference type="ARBA" id="ARBA00022679"/>
    </source>
</evidence>
<evidence type="ECO:0000256" key="3">
    <source>
        <dbReference type="ARBA" id="ARBA00022741"/>
    </source>
</evidence>
<comment type="similarity">
    <text evidence="1 6">Belongs to the carbohydrate kinase PfkB family.</text>
</comment>
<keyword evidence="4 8" id="KW-0418">Kinase</keyword>
<dbReference type="STRING" id="1244108.SAMN05444004_11121"/>
<dbReference type="Pfam" id="PF00294">
    <property type="entry name" value="PfkB"/>
    <property type="match status" value="1"/>
</dbReference>
<dbReference type="RefSeq" id="WP_092646372.1">
    <property type="nucleotide sequence ID" value="NZ_FNPX01000011.1"/>
</dbReference>
<dbReference type="SUPFAM" id="SSF53613">
    <property type="entry name" value="Ribokinase-like"/>
    <property type="match status" value="1"/>
</dbReference>
<evidence type="ECO:0000256" key="6">
    <source>
        <dbReference type="PIRNR" id="PIRNR000535"/>
    </source>
</evidence>
<dbReference type="PIRSF" id="PIRSF000535">
    <property type="entry name" value="1PFK/6PFK/LacC"/>
    <property type="match status" value="1"/>
</dbReference>
<evidence type="ECO:0000256" key="1">
    <source>
        <dbReference type="ARBA" id="ARBA00010688"/>
    </source>
</evidence>
<dbReference type="EMBL" id="FNPX01000011">
    <property type="protein sequence ID" value="SDZ34343.1"/>
    <property type="molecule type" value="Genomic_DNA"/>
</dbReference>
<dbReference type="GO" id="GO:0005524">
    <property type="term" value="F:ATP binding"/>
    <property type="evidence" value="ECO:0007669"/>
    <property type="project" value="UniProtKB-KW"/>
</dbReference>
<dbReference type="PANTHER" id="PTHR46566:SF2">
    <property type="entry name" value="ATP-DEPENDENT 6-PHOSPHOFRUCTOKINASE ISOZYME 2"/>
    <property type="match status" value="1"/>
</dbReference>
<gene>
    <name evidence="8" type="ORF">SAMN05444004_11121</name>
</gene>
<keyword evidence="3" id="KW-0547">Nucleotide-binding</keyword>
<dbReference type="NCBIfam" id="TIGR03168">
    <property type="entry name" value="1-PFK"/>
    <property type="match status" value="1"/>
</dbReference>
<evidence type="ECO:0000256" key="4">
    <source>
        <dbReference type="ARBA" id="ARBA00022777"/>
    </source>
</evidence>
<keyword evidence="9" id="KW-1185">Reference proteome</keyword>
<dbReference type="InterPro" id="IPR029056">
    <property type="entry name" value="Ribokinase-like"/>
</dbReference>
<protein>
    <recommendedName>
        <fullName evidence="6">Phosphofructokinase</fullName>
    </recommendedName>
</protein>
<dbReference type="AlphaFoldDB" id="A0A1H3S8B0"/>
<evidence type="ECO:0000313" key="8">
    <source>
        <dbReference type="EMBL" id="SDZ34343.1"/>
    </source>
</evidence>
<organism evidence="8 9">
    <name type="scientific">Jannaschia faecimaris</name>
    <dbReference type="NCBI Taxonomy" id="1244108"/>
    <lineage>
        <taxon>Bacteria</taxon>
        <taxon>Pseudomonadati</taxon>
        <taxon>Pseudomonadota</taxon>
        <taxon>Alphaproteobacteria</taxon>
        <taxon>Rhodobacterales</taxon>
        <taxon>Roseobacteraceae</taxon>
        <taxon>Jannaschia</taxon>
    </lineage>
</organism>
<dbReference type="Proteomes" id="UP000198914">
    <property type="component" value="Unassembled WGS sequence"/>
</dbReference>
<dbReference type="CDD" id="cd01164">
    <property type="entry name" value="FruK_PfkB_like"/>
    <property type="match status" value="1"/>
</dbReference>
<keyword evidence="2 6" id="KW-0808">Transferase</keyword>
<evidence type="ECO:0000256" key="5">
    <source>
        <dbReference type="ARBA" id="ARBA00022840"/>
    </source>
</evidence>
<proteinExistence type="inferred from homology"/>
<dbReference type="PROSITE" id="PS00583">
    <property type="entry name" value="PFKB_KINASES_1"/>
    <property type="match status" value="1"/>
</dbReference>
<reference evidence="9" key="1">
    <citation type="submission" date="2016-10" db="EMBL/GenBank/DDBJ databases">
        <authorList>
            <person name="Varghese N."/>
            <person name="Submissions S."/>
        </authorList>
    </citation>
    <scope>NUCLEOTIDE SEQUENCE [LARGE SCALE GENOMIC DNA]</scope>
    <source>
        <strain evidence="9">DSM 100420</strain>
    </source>
</reference>
<sequence length="315" mass="32533">MPDILTITLNPAVDLATSVKRVVPGPKLYCRSPRVDPGGGGVNVARAIRKLGGRATALVAVGGAMGDRLCDLLAEEEVPTHAVRVRGETRESFAVTDETTGEQFRFSVPGETLGEPDAARLLSEIAAAAPVHGLVVLSGGVAPGLTEEFPQLIQDAIAPRTDKLIVDTSKAPLARLIAQPRSPLLLLRVDQKEAARAAAHAMDMIADSLTFASGLVARGVAEIVVTGRGAEGSVMVTRTGRFLCQAAPVPVRSKIGAGDAFVGAMTLALARGDPPEEALRWGVAAASATVGTEGTELCDAVETAALFQTCSVVAF</sequence>
<feature type="domain" description="Carbohydrate kinase PfkB" evidence="7">
    <location>
        <begin position="11"/>
        <end position="298"/>
    </location>
</feature>
<dbReference type="GO" id="GO:0005829">
    <property type="term" value="C:cytosol"/>
    <property type="evidence" value="ECO:0007669"/>
    <property type="project" value="TreeGrafter"/>
</dbReference>
<dbReference type="OrthoDB" id="9801219at2"/>
<dbReference type="InterPro" id="IPR017583">
    <property type="entry name" value="Tagatose/fructose_Pkinase"/>
</dbReference>
<dbReference type="InterPro" id="IPR011611">
    <property type="entry name" value="PfkB_dom"/>
</dbReference>
<keyword evidence="5" id="KW-0067">ATP-binding</keyword>
<dbReference type="PANTHER" id="PTHR46566">
    <property type="entry name" value="1-PHOSPHOFRUCTOKINASE-RELATED"/>
    <property type="match status" value="1"/>
</dbReference>
<evidence type="ECO:0000259" key="7">
    <source>
        <dbReference type="Pfam" id="PF00294"/>
    </source>
</evidence>
<name>A0A1H3S8B0_9RHOB</name>
<evidence type="ECO:0000313" key="9">
    <source>
        <dbReference type="Proteomes" id="UP000198914"/>
    </source>
</evidence>
<dbReference type="GO" id="GO:0003872">
    <property type="term" value="F:6-phosphofructokinase activity"/>
    <property type="evidence" value="ECO:0007669"/>
    <property type="project" value="TreeGrafter"/>
</dbReference>
<dbReference type="InterPro" id="IPR002173">
    <property type="entry name" value="Carboh/pur_kinase_PfkB_CS"/>
</dbReference>
<accession>A0A1H3S8B0</accession>